<reference evidence="2" key="1">
    <citation type="submission" date="2020-03" db="EMBL/GenBank/DDBJ databases">
        <title>Hybrid Assembly of Korean Phytophthora infestans isolates.</title>
        <authorList>
            <person name="Prokchorchik M."/>
            <person name="Lee Y."/>
            <person name="Seo J."/>
            <person name="Cho J.-H."/>
            <person name="Park Y.-E."/>
            <person name="Jang D.-C."/>
            <person name="Im J.-S."/>
            <person name="Choi J.-G."/>
            <person name="Park H.-J."/>
            <person name="Lee G.-B."/>
            <person name="Lee Y.-G."/>
            <person name="Hong S.-Y."/>
            <person name="Cho K."/>
            <person name="Sohn K.H."/>
        </authorList>
    </citation>
    <scope>NUCLEOTIDE SEQUENCE</scope>
    <source>
        <strain evidence="2">KR_2_A2</strain>
    </source>
</reference>
<dbReference type="EMBL" id="JAACNO010000936">
    <property type="protein sequence ID" value="KAF4143962.1"/>
    <property type="molecule type" value="Genomic_DNA"/>
</dbReference>
<accession>A0A8S9UXL3</accession>
<feature type="region of interest" description="Disordered" evidence="1">
    <location>
        <begin position="186"/>
        <end position="214"/>
    </location>
</feature>
<comment type="caution">
    <text evidence="2">The sequence shown here is derived from an EMBL/GenBank/DDBJ whole genome shotgun (WGS) entry which is preliminary data.</text>
</comment>
<proteinExistence type="predicted"/>
<gene>
    <name evidence="2" type="ORF">GN958_ATG06849</name>
</gene>
<evidence type="ECO:0000256" key="1">
    <source>
        <dbReference type="SAM" id="MobiDB-lite"/>
    </source>
</evidence>
<dbReference type="AlphaFoldDB" id="A0A8S9UXL3"/>
<protein>
    <submittedName>
        <fullName evidence="2">Uncharacterized protein</fullName>
    </submittedName>
</protein>
<evidence type="ECO:0000313" key="2">
    <source>
        <dbReference type="EMBL" id="KAF4143962.1"/>
    </source>
</evidence>
<evidence type="ECO:0000313" key="3">
    <source>
        <dbReference type="Proteomes" id="UP000704712"/>
    </source>
</evidence>
<sequence length="214" mass="24550">MPNRGVYQRLSECAEDIDSVEAVMVQLRTHHHSANPLYEFRLFSVNRYYIQCPNYNLPSLNHTSAHSLRTSSAMINRFFELLPSLIRRATSRRSCWHTLRPSGLEVRGEGAPGIRRRPPRRSDFVLTALSVKCLECSLPGKHTFLICLRILVLTLFNAAPRADIVHMPDFETGFVRVQKGQAKRLTRAEKEVPSNEPEQVFLHLEPDPPKESYN</sequence>
<feature type="compositionally biased region" description="Basic and acidic residues" evidence="1">
    <location>
        <begin position="204"/>
        <end position="214"/>
    </location>
</feature>
<name>A0A8S9UXL3_PHYIN</name>
<dbReference type="Proteomes" id="UP000704712">
    <property type="component" value="Unassembled WGS sequence"/>
</dbReference>
<organism evidence="2 3">
    <name type="scientific">Phytophthora infestans</name>
    <name type="common">Potato late blight agent</name>
    <name type="synonym">Botrytis infestans</name>
    <dbReference type="NCBI Taxonomy" id="4787"/>
    <lineage>
        <taxon>Eukaryota</taxon>
        <taxon>Sar</taxon>
        <taxon>Stramenopiles</taxon>
        <taxon>Oomycota</taxon>
        <taxon>Peronosporomycetes</taxon>
        <taxon>Peronosporales</taxon>
        <taxon>Peronosporaceae</taxon>
        <taxon>Phytophthora</taxon>
    </lineage>
</organism>